<dbReference type="PROSITE" id="PS51257">
    <property type="entry name" value="PROKAR_LIPOPROTEIN"/>
    <property type="match status" value="1"/>
</dbReference>
<dbReference type="Pfam" id="PF04339">
    <property type="entry name" value="FemAB_like"/>
    <property type="match status" value="1"/>
</dbReference>
<gene>
    <name evidence="1" type="ORF">CEW83_02255</name>
</gene>
<reference evidence="1 2" key="1">
    <citation type="submission" date="2017-06" db="EMBL/GenBank/DDBJ databases">
        <title>Azoarcus.</title>
        <authorList>
            <person name="Woo J.-H."/>
            <person name="Kim H.-S."/>
        </authorList>
    </citation>
    <scope>NUCLEOTIDE SEQUENCE [LARGE SCALE GENOMIC DNA]</scope>
    <source>
        <strain evidence="1 2">TSPY31</strain>
    </source>
</reference>
<evidence type="ECO:0000313" key="1">
    <source>
        <dbReference type="EMBL" id="AWI74189.1"/>
    </source>
</evidence>
<protein>
    <submittedName>
        <fullName evidence="1">GNAT family N-acetyltransferase</fullName>
    </submittedName>
</protein>
<name>A0A2U8GKU6_9RHOO</name>
<keyword evidence="1" id="KW-0808">Transferase</keyword>
<organism evidence="1 2">
    <name type="scientific">Parazoarcus communis</name>
    <dbReference type="NCBI Taxonomy" id="41977"/>
    <lineage>
        <taxon>Bacteria</taxon>
        <taxon>Pseudomonadati</taxon>
        <taxon>Pseudomonadota</taxon>
        <taxon>Betaproteobacteria</taxon>
        <taxon>Rhodocyclales</taxon>
        <taxon>Zoogloeaceae</taxon>
        <taxon>Parazoarcus</taxon>
    </lineage>
</organism>
<dbReference type="Gene3D" id="3.40.630.30">
    <property type="match status" value="1"/>
</dbReference>
<dbReference type="InterPro" id="IPR007434">
    <property type="entry name" value="FemAB-like"/>
</dbReference>
<accession>A0A2U8GKU6</accession>
<dbReference type="EMBL" id="CP022187">
    <property type="protein sequence ID" value="AWI74189.1"/>
    <property type="molecule type" value="Genomic_DNA"/>
</dbReference>
<proteinExistence type="predicted"/>
<dbReference type="AlphaFoldDB" id="A0A2U8GKU6"/>
<dbReference type="PANTHER" id="PTHR47017:SF1">
    <property type="entry name" value="ACYL-COA"/>
    <property type="match status" value="1"/>
</dbReference>
<dbReference type="RefSeq" id="WP_108947897.1">
    <property type="nucleotide sequence ID" value="NZ_CP022187.1"/>
</dbReference>
<sequence length="376" mass="42641">MSEKNGFHLIPSLVDIEAAQWNAIAGGQACLSHAFLSTLESTGCVGGKTGWTPQHATLWHDGELVAAMPLYLKVHSYGEYVFDWAWADAYARNGLDYYPKWLSALPFCPIPGTRLFGRSTDDRKTLLAAVLALAADSGLSSFHLLFPTEEEGLWMREAGMMLRNGVQFHWHNAGYADFDAFLSHLNHDKRKKIRQERRRAGGHGLSIRWLDGHTATASDWAFFYRCYATTYALHRSTPYLTPDFFTTLARDMPDGVRLLLAERDGEALAGAFYLCDGEALYGRYWGATEPLPFLHFELCYYQAIDYCIRHGLSRFEGGAQGEHKLSRGLEPVVTRSAHWIADRRFRDAVDRFLEQESTGIQFYLDELSERSPFRNT</sequence>
<dbReference type="InterPro" id="IPR016181">
    <property type="entry name" value="Acyl_CoA_acyltransferase"/>
</dbReference>
<dbReference type="PANTHER" id="PTHR47017">
    <property type="entry name" value="ACYL-COA"/>
    <property type="match status" value="1"/>
</dbReference>
<dbReference type="GO" id="GO:0016740">
    <property type="term" value="F:transferase activity"/>
    <property type="evidence" value="ECO:0007669"/>
    <property type="project" value="UniProtKB-KW"/>
</dbReference>
<dbReference type="SUPFAM" id="SSF55729">
    <property type="entry name" value="Acyl-CoA N-acyltransferases (Nat)"/>
    <property type="match status" value="1"/>
</dbReference>
<evidence type="ECO:0000313" key="2">
    <source>
        <dbReference type="Proteomes" id="UP000244930"/>
    </source>
</evidence>
<keyword evidence="2" id="KW-1185">Reference proteome</keyword>
<dbReference type="KEGG" id="acom:CEW83_02255"/>
<dbReference type="Proteomes" id="UP000244930">
    <property type="component" value="Chromosome"/>
</dbReference>